<dbReference type="Proteomes" id="UP000321301">
    <property type="component" value="Unassembled WGS sequence"/>
</dbReference>
<feature type="domain" description="Calcineurin-like phosphoesterase N-terminal" evidence="4">
    <location>
        <begin position="38"/>
        <end position="102"/>
    </location>
</feature>
<dbReference type="InterPro" id="IPR051918">
    <property type="entry name" value="STPP_CPPED1"/>
</dbReference>
<reference evidence="5 6" key="1">
    <citation type="submission" date="2019-07" db="EMBL/GenBank/DDBJ databases">
        <title>Whole genome shotgun sequence of Cyclobacterium qasimii NBRC 106168.</title>
        <authorList>
            <person name="Hosoyama A."/>
            <person name="Uohara A."/>
            <person name="Ohji S."/>
            <person name="Ichikawa N."/>
        </authorList>
    </citation>
    <scope>NUCLEOTIDE SEQUENCE [LARGE SCALE GENOMIC DNA]</scope>
    <source>
        <strain evidence="5 6">NBRC 106168</strain>
    </source>
</reference>
<dbReference type="SUPFAM" id="SSF117074">
    <property type="entry name" value="Hypothetical protein PA1324"/>
    <property type="match status" value="1"/>
</dbReference>
<dbReference type="SUPFAM" id="SSF56300">
    <property type="entry name" value="Metallo-dependent phosphatases"/>
    <property type="match status" value="1"/>
</dbReference>
<sequence>MKKLIAFCWAISISFGLFAQNNVVGYVYEDSNQNGKKERREKGVADVAVSNGKEVVLTDSKGKYSLPIGSDNIIFVIKPSGFKVPVGENQLPDYYYNHKPDGSPELQYKGTAPTGKLPKSVNFALLKNEEPDNFTAMIFGDPQPYNTTELDQFAKGVVDKAKHESNISFGISLGDLAGDDLDLHPPYVEILKKTSWHWYNVMGNHDMNYDAKVDEHSDESFERVFGPATYSFNHANAHFIIMDDILYPDPRDGKGYWGGFTKTQLDFIENDLKHVPKEKLIVLSFHIPFLHINENGFRNSDRQKIFDLLKDYDNVLALSAHTHLQRHNFYTQEDGWKGSNPFHEYNAGTTSGDWYSGKINDDGVPISTMRDGTPKGYALLHIEGNQYKIDYQVIGESKEHQIKIFNPKVVANNRGTGSGIFANFYMGDKNDLVEYKIDNGPWKEMSWVEAPDPSYAASVMEWDLMDQLEPGRRPSNPVNATHLWRGGIDTKLAVGKHIITVRAKDMFGRTFTETSEYIVAEPVAY</sequence>
<evidence type="ECO:0000313" key="5">
    <source>
        <dbReference type="EMBL" id="GEO21398.1"/>
    </source>
</evidence>
<dbReference type="InterPro" id="IPR032288">
    <property type="entry name" value="Metallophos_C"/>
</dbReference>
<feature type="domain" description="Calcineurin-like phosphoesterase C-terminal" evidence="3">
    <location>
        <begin position="344"/>
        <end position="511"/>
    </location>
</feature>
<evidence type="ECO:0000313" key="6">
    <source>
        <dbReference type="Proteomes" id="UP000321301"/>
    </source>
</evidence>
<organism evidence="5 6">
    <name type="scientific">Cyclobacterium qasimii</name>
    <dbReference type="NCBI Taxonomy" id="1350429"/>
    <lineage>
        <taxon>Bacteria</taxon>
        <taxon>Pseudomonadati</taxon>
        <taxon>Bacteroidota</taxon>
        <taxon>Cytophagia</taxon>
        <taxon>Cytophagales</taxon>
        <taxon>Cyclobacteriaceae</taxon>
        <taxon>Cyclobacterium</taxon>
    </lineage>
</organism>
<keyword evidence="6" id="KW-1185">Reference proteome</keyword>
<accession>A0A512CB10</accession>
<dbReference type="PANTHER" id="PTHR43143">
    <property type="entry name" value="METALLOPHOSPHOESTERASE, CALCINEURIN SUPERFAMILY"/>
    <property type="match status" value="1"/>
</dbReference>
<gene>
    <name evidence="5" type="ORF">CQA01_19320</name>
</gene>
<evidence type="ECO:0000259" key="4">
    <source>
        <dbReference type="Pfam" id="PF16371"/>
    </source>
</evidence>
<evidence type="ECO:0000256" key="1">
    <source>
        <dbReference type="SAM" id="SignalP"/>
    </source>
</evidence>
<evidence type="ECO:0008006" key="7">
    <source>
        <dbReference type="Google" id="ProtNLM"/>
    </source>
</evidence>
<feature type="signal peptide" evidence="1">
    <location>
        <begin position="1"/>
        <end position="19"/>
    </location>
</feature>
<dbReference type="InterPro" id="IPR029052">
    <property type="entry name" value="Metallo-depent_PP-like"/>
</dbReference>
<dbReference type="PANTHER" id="PTHR43143:SF6">
    <property type="entry name" value="BLL3016 PROTEIN"/>
    <property type="match status" value="1"/>
</dbReference>
<keyword evidence="1" id="KW-0732">Signal</keyword>
<dbReference type="EMBL" id="BJYV01000007">
    <property type="protein sequence ID" value="GEO21398.1"/>
    <property type="molecule type" value="Genomic_DNA"/>
</dbReference>
<proteinExistence type="predicted"/>
<protein>
    <recommendedName>
        <fullName evidence="7">Metallophosphoesterase</fullName>
    </recommendedName>
</protein>
<comment type="caution">
    <text evidence="5">The sequence shown here is derived from an EMBL/GenBank/DDBJ whole genome shotgun (WGS) entry which is preliminary data.</text>
</comment>
<dbReference type="AlphaFoldDB" id="A0A512CB10"/>
<evidence type="ECO:0000259" key="2">
    <source>
        <dbReference type="Pfam" id="PF00149"/>
    </source>
</evidence>
<dbReference type="InterPro" id="IPR032285">
    <property type="entry name" value="Metallophos_N"/>
</dbReference>
<evidence type="ECO:0000259" key="3">
    <source>
        <dbReference type="Pfam" id="PF16370"/>
    </source>
</evidence>
<dbReference type="GO" id="GO:0016787">
    <property type="term" value="F:hydrolase activity"/>
    <property type="evidence" value="ECO:0007669"/>
    <property type="project" value="InterPro"/>
</dbReference>
<dbReference type="Gene3D" id="3.60.21.10">
    <property type="match status" value="1"/>
</dbReference>
<dbReference type="Pfam" id="PF16370">
    <property type="entry name" value="MetallophosC"/>
    <property type="match status" value="1"/>
</dbReference>
<name>A0A512CB10_9BACT</name>
<dbReference type="Pfam" id="PF16371">
    <property type="entry name" value="MetallophosN"/>
    <property type="match status" value="1"/>
</dbReference>
<dbReference type="InterPro" id="IPR004843">
    <property type="entry name" value="Calcineurin-like_PHP"/>
</dbReference>
<dbReference type="RefSeq" id="WP_020889068.1">
    <property type="nucleotide sequence ID" value="NZ_BJYV01000007.1"/>
</dbReference>
<dbReference type="Pfam" id="PF00149">
    <property type="entry name" value="Metallophos"/>
    <property type="match status" value="1"/>
</dbReference>
<feature type="chain" id="PRO_5021770517" description="Metallophosphoesterase" evidence="1">
    <location>
        <begin position="20"/>
        <end position="525"/>
    </location>
</feature>
<feature type="domain" description="Calcineurin-like phosphoesterase" evidence="2">
    <location>
        <begin position="138"/>
        <end position="323"/>
    </location>
</feature>